<evidence type="ECO:0000313" key="1">
    <source>
        <dbReference type="EMBL" id="SDC61424.1"/>
    </source>
</evidence>
<gene>
    <name evidence="1" type="ORF">SAMN04487894_103109</name>
</gene>
<name>A0A1G6N1T1_NIADE</name>
<dbReference type="STRING" id="1285928.SAMN04487894_103109"/>
<dbReference type="AlphaFoldDB" id="A0A1G6N1T1"/>
<protein>
    <submittedName>
        <fullName evidence="1">Uncharacterized protein</fullName>
    </submittedName>
</protein>
<evidence type="ECO:0000313" key="2">
    <source>
        <dbReference type="Proteomes" id="UP000198757"/>
    </source>
</evidence>
<keyword evidence="2" id="KW-1185">Reference proteome</keyword>
<reference evidence="2" key="1">
    <citation type="submission" date="2016-10" db="EMBL/GenBank/DDBJ databases">
        <authorList>
            <person name="Varghese N."/>
            <person name="Submissions S."/>
        </authorList>
    </citation>
    <scope>NUCLEOTIDE SEQUENCE [LARGE SCALE GENOMIC DNA]</scope>
    <source>
        <strain evidence="2">DSM 25811 / CCM 8410 / LMG 26954 / E90</strain>
    </source>
</reference>
<organism evidence="1 2">
    <name type="scientific">Niabella drilacis (strain DSM 25811 / CCM 8410 / CCUG 62505 / LMG 26954 / E90)</name>
    <dbReference type="NCBI Taxonomy" id="1285928"/>
    <lineage>
        <taxon>Bacteria</taxon>
        <taxon>Pseudomonadati</taxon>
        <taxon>Bacteroidota</taxon>
        <taxon>Chitinophagia</taxon>
        <taxon>Chitinophagales</taxon>
        <taxon>Chitinophagaceae</taxon>
        <taxon>Niabella</taxon>
    </lineage>
</organism>
<proteinExistence type="predicted"/>
<dbReference type="Proteomes" id="UP000198757">
    <property type="component" value="Unassembled WGS sequence"/>
</dbReference>
<dbReference type="EMBL" id="FMZO01000003">
    <property type="protein sequence ID" value="SDC61424.1"/>
    <property type="molecule type" value="Genomic_DNA"/>
</dbReference>
<sequence length="49" mass="5548">MQIFSSRLMCRWHNLQKSIICLQKGSGVLADKNGRFADNVDLLIQDGLI</sequence>
<accession>A0A1G6N1T1</accession>